<protein>
    <submittedName>
        <fullName evidence="1">Carbohydrate ABC transporter permease</fullName>
    </submittedName>
</protein>
<dbReference type="EMBL" id="JBJURJ010000008">
    <property type="protein sequence ID" value="MFM9329487.1"/>
    <property type="molecule type" value="Genomic_DNA"/>
</dbReference>
<dbReference type="Proteomes" id="UP001631969">
    <property type="component" value="Unassembled WGS sequence"/>
</dbReference>
<sequence>METTKLGMETVKKIPKQRFRRFSSEERVAYICLIPAFLGLAFLTYLPLLGVLGISMTNWSGLTSPEFIGFSNYIKLFTTDPYIKDSIIATLYFSFLSVIGSMIYSLFIAILLNRKIPARGFFRAVFYVPYVLPAVAIYVGWSWLYEANFGFFNYLLSEIGMDKILFIADSRYVVPSLSLIAVWLSGNLIVIFLAGLQNVPGIYYEAAEIDGANGWQRFWHITLPGISPIIFYNLLLSLIANFQVVTPSLVLTNGGPGNASRFMTYLMYDQAFVNNKLGYAGATTFIIFIIIALFTAVLFKTSNRWIFQEGGDDK</sequence>
<evidence type="ECO:0000313" key="2">
    <source>
        <dbReference type="Proteomes" id="UP001631969"/>
    </source>
</evidence>
<keyword evidence="2" id="KW-1185">Reference proteome</keyword>
<proteinExistence type="predicted"/>
<name>A0ACC7P5A4_9BACL</name>
<evidence type="ECO:0000313" key="1">
    <source>
        <dbReference type="EMBL" id="MFM9329487.1"/>
    </source>
</evidence>
<accession>A0ACC7P5A4</accession>
<reference evidence="1" key="1">
    <citation type="submission" date="2024-12" db="EMBL/GenBank/DDBJ databases">
        <authorList>
            <person name="Wu N."/>
        </authorList>
    </citation>
    <scope>NUCLEOTIDE SEQUENCE</scope>
    <source>
        <strain evidence="1">P15</strain>
    </source>
</reference>
<comment type="caution">
    <text evidence="1">The sequence shown here is derived from an EMBL/GenBank/DDBJ whole genome shotgun (WGS) entry which is preliminary data.</text>
</comment>
<gene>
    <name evidence="1" type="ORF">ACI1P1_14430</name>
</gene>
<organism evidence="1 2">
    <name type="scientific">Paenibacillus mesotrionivorans</name>
    <dbReference type="NCBI Taxonomy" id="3160968"/>
    <lineage>
        <taxon>Bacteria</taxon>
        <taxon>Bacillati</taxon>
        <taxon>Bacillota</taxon>
        <taxon>Bacilli</taxon>
        <taxon>Bacillales</taxon>
        <taxon>Paenibacillaceae</taxon>
        <taxon>Paenibacillus</taxon>
    </lineage>
</organism>